<comment type="caution">
    <text evidence="1">The sequence shown here is derived from an EMBL/GenBank/DDBJ whole genome shotgun (WGS) entry which is preliminary data.</text>
</comment>
<name>A0A1R3HNU5_9ROSI</name>
<gene>
    <name evidence="1" type="ORF">COLO4_27871</name>
</gene>
<keyword evidence="2" id="KW-1185">Reference proteome</keyword>
<dbReference type="Proteomes" id="UP000187203">
    <property type="component" value="Unassembled WGS sequence"/>
</dbReference>
<dbReference type="EMBL" id="AWUE01019706">
    <property type="protein sequence ID" value="OMO72035.1"/>
    <property type="molecule type" value="Genomic_DNA"/>
</dbReference>
<protein>
    <submittedName>
        <fullName evidence="1">Uncharacterized protein</fullName>
    </submittedName>
</protein>
<dbReference type="AlphaFoldDB" id="A0A1R3HNU5"/>
<accession>A0A1R3HNU5</accession>
<reference evidence="2" key="1">
    <citation type="submission" date="2013-09" db="EMBL/GenBank/DDBJ databases">
        <title>Corchorus olitorius genome sequencing.</title>
        <authorList>
            <person name="Alam M."/>
            <person name="Haque M.S."/>
            <person name="Islam M.S."/>
            <person name="Emdad E.M."/>
            <person name="Islam M.M."/>
            <person name="Ahmed B."/>
            <person name="Halim A."/>
            <person name="Hossen Q.M.M."/>
            <person name="Hossain M.Z."/>
            <person name="Ahmed R."/>
            <person name="Khan M.M."/>
            <person name="Islam R."/>
            <person name="Rashid M.M."/>
            <person name="Khan S.A."/>
            <person name="Rahman M.S."/>
            <person name="Alam M."/>
            <person name="Yahiya A.S."/>
            <person name="Khan M.S."/>
            <person name="Azam M.S."/>
            <person name="Haque T."/>
            <person name="Lashkar M.Z.H."/>
            <person name="Akhand A.I."/>
            <person name="Morshed G."/>
            <person name="Roy S."/>
            <person name="Uddin K.S."/>
            <person name="Rabeya T."/>
            <person name="Hossain A.S."/>
            <person name="Chowdhury A."/>
            <person name="Snigdha A.R."/>
            <person name="Mortoza M.S."/>
            <person name="Matin S.A."/>
            <person name="Hoque S.M.E."/>
            <person name="Islam M.K."/>
            <person name="Roy D.K."/>
            <person name="Haider R."/>
            <person name="Moosa M.M."/>
            <person name="Elias S.M."/>
            <person name="Hasan A.M."/>
            <person name="Jahan S."/>
            <person name="Shafiuddin M."/>
            <person name="Mahmood N."/>
            <person name="Shommy N.S."/>
        </authorList>
    </citation>
    <scope>NUCLEOTIDE SEQUENCE [LARGE SCALE GENOMIC DNA]</scope>
    <source>
        <strain evidence="2">cv. O-4</strain>
    </source>
</reference>
<organism evidence="1 2">
    <name type="scientific">Corchorus olitorius</name>
    <dbReference type="NCBI Taxonomy" id="93759"/>
    <lineage>
        <taxon>Eukaryota</taxon>
        <taxon>Viridiplantae</taxon>
        <taxon>Streptophyta</taxon>
        <taxon>Embryophyta</taxon>
        <taxon>Tracheophyta</taxon>
        <taxon>Spermatophyta</taxon>
        <taxon>Magnoliopsida</taxon>
        <taxon>eudicotyledons</taxon>
        <taxon>Gunneridae</taxon>
        <taxon>Pentapetalae</taxon>
        <taxon>rosids</taxon>
        <taxon>malvids</taxon>
        <taxon>Malvales</taxon>
        <taxon>Malvaceae</taxon>
        <taxon>Grewioideae</taxon>
        <taxon>Apeibeae</taxon>
        <taxon>Corchorus</taxon>
    </lineage>
</organism>
<sequence length="134" mass="14979">MSCPWKRVSSPLFGCNTNVVSVEMCLQSTLRVSSSSIFVIRSPMFCACLLCSSSLFVIRSSIFCACRSPLKCNWLRQFCIIVFQLQHQRRVRGNASPVHSSGQVLPECFEVDQAPLQSPFWTGEASLSPDYDTC</sequence>
<evidence type="ECO:0000313" key="1">
    <source>
        <dbReference type="EMBL" id="OMO72035.1"/>
    </source>
</evidence>
<evidence type="ECO:0000313" key="2">
    <source>
        <dbReference type="Proteomes" id="UP000187203"/>
    </source>
</evidence>
<proteinExistence type="predicted"/>